<evidence type="ECO:0000313" key="3">
    <source>
        <dbReference type="EMBL" id="KNE89492.1"/>
    </source>
</evidence>
<proteinExistence type="predicted"/>
<feature type="region of interest" description="Disordered" evidence="2">
    <location>
        <begin position="173"/>
        <end position="199"/>
    </location>
</feature>
<feature type="coiled-coil region" evidence="1">
    <location>
        <begin position="256"/>
        <end position="283"/>
    </location>
</feature>
<protein>
    <submittedName>
        <fullName evidence="3">Uncharacterized protein</fullName>
    </submittedName>
</protein>
<sequence length="324" mass="37070">MRCDPTLMLLEKINQLVAFNTKIEAKLSAHVQQAIQESPNSFCHKVTPAVLRKDYVTNSNLSKEINLLSKSGLSEIAHALSRFEGRYSQLQGSFGELAKEIQHEITNNQETIQQKIQSIEYRVSLLEKNTKNSSRENMEKESPLKFQEKATSKLQDVEDEFFQAMKQILDLEKRAESRSSQPSLQIEDTPEIHKQSSSAKENTSSILKFFDKTKLLVQDLRSHIDLCLRRTSDLDHQTKIAQSPELNPTTIFNQDLNDIKEAISSLKNKQEELESNVKTFNITDFSGSADEPRITQIDKAEKLDNTEAEEEDELKLSYLEDMCQ</sequence>
<dbReference type="EMBL" id="AJIL01000352">
    <property type="protein sequence ID" value="KNE89492.1"/>
    <property type="molecule type" value="Genomic_DNA"/>
</dbReference>
<name>A0A0L0UQZ3_9BASI</name>
<evidence type="ECO:0000313" key="4">
    <source>
        <dbReference type="Proteomes" id="UP000054564"/>
    </source>
</evidence>
<comment type="caution">
    <text evidence="3">The sequence shown here is derived from an EMBL/GenBank/DDBJ whole genome shotgun (WGS) entry which is preliminary data.</text>
</comment>
<gene>
    <name evidence="3" type="ORF">PSTG_17051</name>
</gene>
<accession>A0A0L0UQZ3</accession>
<organism evidence="3 4">
    <name type="scientific">Puccinia striiformis f. sp. tritici PST-78</name>
    <dbReference type="NCBI Taxonomy" id="1165861"/>
    <lineage>
        <taxon>Eukaryota</taxon>
        <taxon>Fungi</taxon>
        <taxon>Dikarya</taxon>
        <taxon>Basidiomycota</taxon>
        <taxon>Pucciniomycotina</taxon>
        <taxon>Pucciniomycetes</taxon>
        <taxon>Pucciniales</taxon>
        <taxon>Pucciniaceae</taxon>
        <taxon>Puccinia</taxon>
    </lineage>
</organism>
<keyword evidence="1" id="KW-0175">Coiled coil</keyword>
<evidence type="ECO:0000256" key="2">
    <source>
        <dbReference type="SAM" id="MobiDB-lite"/>
    </source>
</evidence>
<keyword evidence="4" id="KW-1185">Reference proteome</keyword>
<evidence type="ECO:0000256" key="1">
    <source>
        <dbReference type="SAM" id="Coils"/>
    </source>
</evidence>
<reference evidence="4" key="1">
    <citation type="submission" date="2014-03" db="EMBL/GenBank/DDBJ databases">
        <title>The Genome Sequence of Puccinia striiformis f. sp. tritici PST-78.</title>
        <authorList>
            <consortium name="The Broad Institute Genome Sequencing Platform"/>
            <person name="Cuomo C."/>
            <person name="Hulbert S."/>
            <person name="Chen X."/>
            <person name="Walker B."/>
            <person name="Young S.K."/>
            <person name="Zeng Q."/>
            <person name="Gargeya S."/>
            <person name="Fitzgerald M."/>
            <person name="Haas B."/>
            <person name="Abouelleil A."/>
            <person name="Alvarado L."/>
            <person name="Arachchi H.M."/>
            <person name="Berlin A.M."/>
            <person name="Chapman S.B."/>
            <person name="Goldberg J."/>
            <person name="Griggs A."/>
            <person name="Gujja S."/>
            <person name="Hansen M."/>
            <person name="Howarth C."/>
            <person name="Imamovic A."/>
            <person name="Larimer J."/>
            <person name="McCowan C."/>
            <person name="Montmayeur A."/>
            <person name="Murphy C."/>
            <person name="Neiman D."/>
            <person name="Pearson M."/>
            <person name="Priest M."/>
            <person name="Roberts A."/>
            <person name="Saif S."/>
            <person name="Shea T."/>
            <person name="Sisk P."/>
            <person name="Sykes S."/>
            <person name="Wortman J."/>
            <person name="Nusbaum C."/>
            <person name="Birren B."/>
        </authorList>
    </citation>
    <scope>NUCLEOTIDE SEQUENCE [LARGE SCALE GENOMIC DNA]</scope>
    <source>
        <strain evidence="4">race PST-78</strain>
    </source>
</reference>
<dbReference type="Proteomes" id="UP000054564">
    <property type="component" value="Unassembled WGS sequence"/>
</dbReference>
<dbReference type="AlphaFoldDB" id="A0A0L0UQZ3"/>